<dbReference type="SMART" id="SM01043">
    <property type="entry name" value="BTAD"/>
    <property type="match status" value="1"/>
</dbReference>
<accession>A0ABV9W3N2</accession>
<name>A0ABV9W3N2_9ACTN</name>
<dbReference type="InterPro" id="IPR005158">
    <property type="entry name" value="BTAD"/>
</dbReference>
<evidence type="ECO:0000256" key="1">
    <source>
        <dbReference type="SAM" id="MobiDB-lite"/>
    </source>
</evidence>
<feature type="transmembrane region" description="Helical" evidence="2">
    <location>
        <begin position="100"/>
        <end position="123"/>
    </location>
</feature>
<comment type="caution">
    <text evidence="4">The sequence shown here is derived from an EMBL/GenBank/DDBJ whole genome shotgun (WGS) entry which is preliminary data.</text>
</comment>
<reference evidence="5" key="1">
    <citation type="journal article" date="2019" name="Int. J. Syst. Evol. Microbiol.">
        <title>The Global Catalogue of Microorganisms (GCM) 10K type strain sequencing project: providing services to taxonomists for standard genome sequencing and annotation.</title>
        <authorList>
            <consortium name="The Broad Institute Genomics Platform"/>
            <consortium name="The Broad Institute Genome Sequencing Center for Infectious Disease"/>
            <person name="Wu L."/>
            <person name="Ma J."/>
        </authorList>
    </citation>
    <scope>NUCLEOTIDE SEQUENCE [LARGE SCALE GENOMIC DNA]</scope>
    <source>
        <strain evidence="5">CGMCC 4.7152</strain>
    </source>
</reference>
<keyword evidence="2" id="KW-0812">Transmembrane</keyword>
<evidence type="ECO:0000259" key="3">
    <source>
        <dbReference type="SMART" id="SM01043"/>
    </source>
</evidence>
<feature type="domain" description="Bacterial transcriptional activator" evidence="3">
    <location>
        <begin position="531"/>
        <end position="668"/>
    </location>
</feature>
<dbReference type="InterPro" id="IPR051677">
    <property type="entry name" value="AfsR-DnrI-RedD_regulator"/>
</dbReference>
<dbReference type="Proteomes" id="UP001595912">
    <property type="component" value="Unassembled WGS sequence"/>
</dbReference>
<evidence type="ECO:0000256" key="2">
    <source>
        <dbReference type="SAM" id="Phobius"/>
    </source>
</evidence>
<gene>
    <name evidence="4" type="ORF">ACFPIJ_29560</name>
</gene>
<proteinExistence type="predicted"/>
<dbReference type="Gene3D" id="1.25.40.10">
    <property type="entry name" value="Tetratricopeptide repeat domain"/>
    <property type="match status" value="1"/>
</dbReference>
<dbReference type="EMBL" id="JBHSIU010000041">
    <property type="protein sequence ID" value="MFC5001968.1"/>
    <property type="molecule type" value="Genomic_DNA"/>
</dbReference>
<protein>
    <recommendedName>
        <fullName evidence="3">Bacterial transcriptional activator domain-containing protein</fullName>
    </recommendedName>
</protein>
<keyword evidence="2" id="KW-0472">Membrane</keyword>
<evidence type="ECO:0000313" key="5">
    <source>
        <dbReference type="Proteomes" id="UP001595912"/>
    </source>
</evidence>
<feature type="region of interest" description="Disordered" evidence="1">
    <location>
        <begin position="195"/>
        <end position="222"/>
    </location>
</feature>
<dbReference type="PANTHER" id="PTHR35807">
    <property type="entry name" value="TRANSCRIPTIONAL REGULATOR REDD-RELATED"/>
    <property type="match status" value="1"/>
</dbReference>
<dbReference type="InterPro" id="IPR036388">
    <property type="entry name" value="WH-like_DNA-bd_sf"/>
</dbReference>
<evidence type="ECO:0000313" key="4">
    <source>
        <dbReference type="EMBL" id="MFC5001968.1"/>
    </source>
</evidence>
<feature type="transmembrane region" description="Helical" evidence="2">
    <location>
        <begin position="12"/>
        <end position="36"/>
    </location>
</feature>
<organism evidence="4 5">
    <name type="scientific">Dactylosporangium cerinum</name>
    <dbReference type="NCBI Taxonomy" id="1434730"/>
    <lineage>
        <taxon>Bacteria</taxon>
        <taxon>Bacillati</taxon>
        <taxon>Actinomycetota</taxon>
        <taxon>Actinomycetes</taxon>
        <taxon>Micromonosporales</taxon>
        <taxon>Micromonosporaceae</taxon>
        <taxon>Dactylosporangium</taxon>
    </lineage>
</organism>
<dbReference type="RefSeq" id="WP_380119611.1">
    <property type="nucleotide sequence ID" value="NZ_JBHSIU010000041.1"/>
</dbReference>
<keyword evidence="2" id="KW-1133">Transmembrane helix</keyword>
<sequence length="686" mass="71090">MKGGIWLVRQLARVVVGGVVFVAVLAGMPWLLLALTRRVLADPPDVATLVNEPLSGATLVLFVVAGAWVFWGWLLVGAVLEAVDRVRRPDHRRLRPPAPLYASVSAVVGTVALILDGIAQAAAGPHPADDGATGAAAAVASPRTSGMLALHAETPAAGLGTGVGGMDVGDAGWLPLPAVAAGAVSAWIWAQRRRQYQPQPPRGAHRDDPDLAPLPARPDADGRVTIGVADGRWLDLAGLPAGGVRLTGPGGLSALRGLLVTVLAATAGLDSGPVAVITAEDLRSLVGIDGDGVGVGGLHVIESSDAAPGVAAALATGGRRVLIVRSRAGHPGGWPDDVDRTGLTVISAGAEPSLPSWHVSTDGRVGRPAVRLAVLNAAAAAVVLAGLRRVAPQAVPPPDEAPPVTATEDPRQPVAAVAGAAPRRLRVTILGPVCVESINVDGARTPVPLRRSASLHVLLLLAVHRGGATSGDLAAALWPDEPAHLTARRLATSLWELRRSLQQATGADVVHRDPVLGGGSRHQLDPAHVEVDLWRLHDLLDAAGSAATQTERRTLLRQAADLEHGELAEGLTGEWLARPREATARHCIDVLTYLADAEPDHGIALTLLHRAARLAPDNEAVQRAVLRRHATAGDLDGVRRVYNALRDRCAARSDLPEPATVQLYEDLTDTAVTASTGAGAPERTPR</sequence>
<feature type="transmembrane region" description="Helical" evidence="2">
    <location>
        <begin position="56"/>
        <end position="80"/>
    </location>
</feature>
<dbReference type="InterPro" id="IPR011990">
    <property type="entry name" value="TPR-like_helical_dom_sf"/>
</dbReference>
<keyword evidence="5" id="KW-1185">Reference proteome</keyword>
<dbReference type="Gene3D" id="1.10.10.10">
    <property type="entry name" value="Winged helix-like DNA-binding domain superfamily/Winged helix DNA-binding domain"/>
    <property type="match status" value="1"/>
</dbReference>